<keyword evidence="3" id="KW-1185">Reference proteome</keyword>
<evidence type="ECO:0000313" key="2">
    <source>
        <dbReference type="EMBL" id="CAL1378180.1"/>
    </source>
</evidence>
<evidence type="ECO:0000313" key="3">
    <source>
        <dbReference type="Proteomes" id="UP001497516"/>
    </source>
</evidence>
<feature type="compositionally biased region" description="Basic and acidic residues" evidence="1">
    <location>
        <begin position="60"/>
        <end position="69"/>
    </location>
</feature>
<feature type="region of interest" description="Disordered" evidence="1">
    <location>
        <begin position="34"/>
        <end position="69"/>
    </location>
</feature>
<organism evidence="2 3">
    <name type="scientific">Linum trigynum</name>
    <dbReference type="NCBI Taxonomy" id="586398"/>
    <lineage>
        <taxon>Eukaryota</taxon>
        <taxon>Viridiplantae</taxon>
        <taxon>Streptophyta</taxon>
        <taxon>Embryophyta</taxon>
        <taxon>Tracheophyta</taxon>
        <taxon>Spermatophyta</taxon>
        <taxon>Magnoliopsida</taxon>
        <taxon>eudicotyledons</taxon>
        <taxon>Gunneridae</taxon>
        <taxon>Pentapetalae</taxon>
        <taxon>rosids</taxon>
        <taxon>fabids</taxon>
        <taxon>Malpighiales</taxon>
        <taxon>Linaceae</taxon>
        <taxon>Linum</taxon>
    </lineage>
</organism>
<name>A0AAV2DX84_9ROSI</name>
<evidence type="ECO:0000256" key="1">
    <source>
        <dbReference type="SAM" id="MobiDB-lite"/>
    </source>
</evidence>
<gene>
    <name evidence="2" type="ORF">LTRI10_LOCUS19779</name>
</gene>
<sequence length="69" mass="7579">MPVEAWRGRCVAEARRGDEGKIFGQWCQFLPRDVKGPPGNSKRGFSPGSTTFTPPGDLKTQLEDRGLMG</sequence>
<reference evidence="2 3" key="1">
    <citation type="submission" date="2024-04" db="EMBL/GenBank/DDBJ databases">
        <authorList>
            <person name="Fracassetti M."/>
        </authorList>
    </citation>
    <scope>NUCLEOTIDE SEQUENCE [LARGE SCALE GENOMIC DNA]</scope>
</reference>
<dbReference type="EMBL" id="OZ034816">
    <property type="protein sequence ID" value="CAL1378180.1"/>
    <property type="molecule type" value="Genomic_DNA"/>
</dbReference>
<protein>
    <submittedName>
        <fullName evidence="2">Uncharacterized protein</fullName>
    </submittedName>
</protein>
<proteinExistence type="predicted"/>
<accession>A0AAV2DX84</accession>
<dbReference type="AlphaFoldDB" id="A0AAV2DX84"/>
<dbReference type="Proteomes" id="UP001497516">
    <property type="component" value="Chromosome 3"/>
</dbReference>